<dbReference type="EMBL" id="BAQB01000102">
    <property type="protein sequence ID" value="GBR49583.1"/>
    <property type="molecule type" value="Genomic_DNA"/>
</dbReference>
<dbReference type="Proteomes" id="UP001062443">
    <property type="component" value="Unassembled WGS sequence"/>
</dbReference>
<gene>
    <name evidence="1" type="ORF">AA106556_2096</name>
</gene>
<sequence>MEDTNDHAPDTITETFSTVHMYHSPDEIPMAMTHGIMCGEIVPEMLKNTPFVAHEMGFGMNIIL</sequence>
<accession>A0ABQ0QLR2</accession>
<protein>
    <submittedName>
        <fullName evidence="1">Uncharacterized protein</fullName>
    </submittedName>
</protein>
<reference evidence="1" key="1">
    <citation type="submission" date="2013-04" db="EMBL/GenBank/DDBJ databases">
        <title>The genome sequencing project of 58 acetic acid bacteria.</title>
        <authorList>
            <person name="Okamoto-Kainuma A."/>
            <person name="Ishikawa M."/>
            <person name="Umino S."/>
            <person name="Koizumi Y."/>
            <person name="Shiwa Y."/>
            <person name="Yoshikawa H."/>
            <person name="Matsutani M."/>
            <person name="Matsushita K."/>
        </authorList>
    </citation>
    <scope>NUCLEOTIDE SEQUENCE</scope>
    <source>
        <strain evidence="1">NBRC 106556</strain>
    </source>
</reference>
<evidence type="ECO:0000313" key="2">
    <source>
        <dbReference type="Proteomes" id="UP001062443"/>
    </source>
</evidence>
<keyword evidence="2" id="KW-1185">Reference proteome</keyword>
<proteinExistence type="predicted"/>
<evidence type="ECO:0000313" key="1">
    <source>
        <dbReference type="EMBL" id="GBR49583.1"/>
    </source>
</evidence>
<organism evidence="1 2">
    <name type="scientific">Neokomagataea tanensis NBRC 106556</name>
    <dbReference type="NCBI Taxonomy" id="1223519"/>
    <lineage>
        <taxon>Bacteria</taxon>
        <taxon>Pseudomonadati</taxon>
        <taxon>Pseudomonadota</taxon>
        <taxon>Alphaproteobacteria</taxon>
        <taxon>Acetobacterales</taxon>
        <taxon>Acetobacteraceae</taxon>
        <taxon>Neokomagataea</taxon>
    </lineage>
</organism>
<comment type="caution">
    <text evidence="1">The sequence shown here is derived from an EMBL/GenBank/DDBJ whole genome shotgun (WGS) entry which is preliminary data.</text>
</comment>
<name>A0ABQ0QLR2_9PROT</name>